<dbReference type="Proteomes" id="UP000239209">
    <property type="component" value="Unassembled WGS sequence"/>
</dbReference>
<dbReference type="InterPro" id="IPR018309">
    <property type="entry name" value="Tscrpt_reg_PadR_C"/>
</dbReference>
<dbReference type="RefSeq" id="WP_106124676.1">
    <property type="nucleotide sequence ID" value="NZ_PVZG01000001.1"/>
</dbReference>
<dbReference type="InterPro" id="IPR036388">
    <property type="entry name" value="WH-like_DNA-bd_sf"/>
</dbReference>
<dbReference type="EMBL" id="PVZG01000001">
    <property type="protein sequence ID" value="PRY33374.1"/>
    <property type="molecule type" value="Genomic_DNA"/>
</dbReference>
<proteinExistence type="predicted"/>
<sequence>MEDDELSLTAYAVLGVLSMNGELLTAGEIKQRATYALRFFWGSPAVSHIRRELQRMLALGLVEEHEIPLGGVRRAQAYQTTGPGERRLRDWVAQDAADDAVVIRNPLLLRIFLGRAIPAEDVLKIIDRRLRQVGADLAEVLQGRRRGDAMGLTPHPDRRFSAAVSDYTIRQLYFDQANLQQLRDTVAAFDAPPPPGNPPFRLKEPPVTR</sequence>
<evidence type="ECO:0000256" key="1">
    <source>
        <dbReference type="SAM" id="MobiDB-lite"/>
    </source>
</evidence>
<feature type="domain" description="Transcription regulator PadR C-terminal" evidence="2">
    <location>
        <begin position="103"/>
        <end position="171"/>
    </location>
</feature>
<dbReference type="Pfam" id="PF10400">
    <property type="entry name" value="Vir_act_alpha_C"/>
    <property type="match status" value="1"/>
</dbReference>
<evidence type="ECO:0000259" key="2">
    <source>
        <dbReference type="Pfam" id="PF10400"/>
    </source>
</evidence>
<dbReference type="InterPro" id="IPR036390">
    <property type="entry name" value="WH_DNA-bd_sf"/>
</dbReference>
<name>A0A2T0SIZ6_9ACTN</name>
<dbReference type="Gene3D" id="1.10.10.10">
    <property type="entry name" value="Winged helix-like DNA-binding domain superfamily/Winged helix DNA-binding domain"/>
    <property type="match status" value="1"/>
</dbReference>
<comment type="caution">
    <text evidence="3">The sequence shown here is derived from an EMBL/GenBank/DDBJ whole genome shotgun (WGS) entry which is preliminary data.</text>
</comment>
<evidence type="ECO:0000313" key="3">
    <source>
        <dbReference type="EMBL" id="PRY33374.1"/>
    </source>
</evidence>
<reference evidence="3 4" key="1">
    <citation type="submission" date="2018-03" db="EMBL/GenBank/DDBJ databases">
        <title>Genomic Encyclopedia of Archaeal and Bacterial Type Strains, Phase II (KMG-II): from individual species to whole genera.</title>
        <authorList>
            <person name="Goeker M."/>
        </authorList>
    </citation>
    <scope>NUCLEOTIDE SEQUENCE [LARGE SCALE GENOMIC DNA]</scope>
    <source>
        <strain evidence="3 4">DSM 45348</strain>
    </source>
</reference>
<dbReference type="AlphaFoldDB" id="A0A2T0SIZ6"/>
<evidence type="ECO:0000313" key="4">
    <source>
        <dbReference type="Proteomes" id="UP000239209"/>
    </source>
</evidence>
<keyword evidence="4" id="KW-1185">Reference proteome</keyword>
<accession>A0A2T0SIZ6</accession>
<dbReference type="OrthoDB" id="3746369at2"/>
<protein>
    <submittedName>
        <fullName evidence="3">PadR family transcriptional regulator</fullName>
    </submittedName>
</protein>
<dbReference type="SUPFAM" id="SSF46785">
    <property type="entry name" value="Winged helix' DNA-binding domain"/>
    <property type="match status" value="1"/>
</dbReference>
<feature type="region of interest" description="Disordered" evidence="1">
    <location>
        <begin position="187"/>
        <end position="209"/>
    </location>
</feature>
<gene>
    <name evidence="3" type="ORF">CLV70_101536</name>
</gene>
<organism evidence="3 4">
    <name type="scientific">Pseudosporangium ferrugineum</name>
    <dbReference type="NCBI Taxonomy" id="439699"/>
    <lineage>
        <taxon>Bacteria</taxon>
        <taxon>Bacillati</taxon>
        <taxon>Actinomycetota</taxon>
        <taxon>Actinomycetes</taxon>
        <taxon>Micromonosporales</taxon>
        <taxon>Micromonosporaceae</taxon>
        <taxon>Pseudosporangium</taxon>
    </lineage>
</organism>